<evidence type="ECO:0000256" key="2">
    <source>
        <dbReference type="ARBA" id="ARBA00023043"/>
    </source>
</evidence>
<evidence type="ECO:0000256" key="3">
    <source>
        <dbReference type="PROSITE-ProRule" id="PRU00023"/>
    </source>
</evidence>
<evidence type="ECO:0000313" key="6">
    <source>
        <dbReference type="EMBL" id="RNB84724.1"/>
    </source>
</evidence>
<dbReference type="InterPro" id="IPR002110">
    <property type="entry name" value="Ankyrin_rpt"/>
</dbReference>
<feature type="repeat" description="ANK" evidence="3">
    <location>
        <begin position="218"/>
        <end position="250"/>
    </location>
</feature>
<keyword evidence="5" id="KW-0812">Transmembrane</keyword>
<keyword evidence="5" id="KW-1133">Transmembrane helix</keyword>
<feature type="region of interest" description="Disordered" evidence="4">
    <location>
        <begin position="70"/>
        <end position="97"/>
    </location>
</feature>
<evidence type="ECO:0000256" key="4">
    <source>
        <dbReference type="SAM" id="MobiDB-lite"/>
    </source>
</evidence>
<sequence length="297" mass="32977">MPVVKNVIGISVLVVCLAINGFLGYYFYQQYQDNRGKPLIPAKTAPIVTAPSVAPTVATPEAPPATALATNAAEQQPAPTPLEATAPPQPQPVDETDNLTPIQARQELGKLAISYTDRDFIIASKNNDILAVKLFLRAGMSPNVSIYIDKEWISPLSNAVLNGNLDNLKRMLEAGGDPNLRYSFYDNVLTLNIENPQVVRLILEHGANPNFTDDMNEHFWTPLYKAVKMKRLESVKTLIEFGADPNQVVAEERRNFDTYNKDIFRLTPLQLAEQMGLTEIANVLKQAPQKQIETDYN</sequence>
<dbReference type="EMBL" id="RHHQ01000017">
    <property type="protein sequence ID" value="RNB84724.1"/>
    <property type="molecule type" value="Genomic_DNA"/>
</dbReference>
<dbReference type="PROSITE" id="PS50297">
    <property type="entry name" value="ANK_REP_REGION"/>
    <property type="match status" value="1"/>
</dbReference>
<feature type="transmembrane region" description="Helical" evidence="5">
    <location>
        <begin position="6"/>
        <end position="28"/>
    </location>
</feature>
<dbReference type="AlphaFoldDB" id="A0A3M8D9J9"/>
<protein>
    <submittedName>
        <fullName evidence="6">Uncharacterized protein</fullName>
    </submittedName>
</protein>
<dbReference type="Pfam" id="PF12796">
    <property type="entry name" value="Ank_2"/>
    <property type="match status" value="1"/>
</dbReference>
<keyword evidence="5" id="KW-0472">Membrane</keyword>
<evidence type="ECO:0000256" key="1">
    <source>
        <dbReference type="ARBA" id="ARBA00022737"/>
    </source>
</evidence>
<proteinExistence type="predicted"/>
<accession>A0A3M8D9J9</accession>
<feature type="compositionally biased region" description="Low complexity" evidence="4">
    <location>
        <begin position="70"/>
        <end position="86"/>
    </location>
</feature>
<comment type="caution">
    <text evidence="6">The sequence shown here is derived from an EMBL/GenBank/DDBJ whole genome shotgun (WGS) entry which is preliminary data.</text>
</comment>
<dbReference type="SUPFAM" id="SSF48403">
    <property type="entry name" value="Ankyrin repeat"/>
    <property type="match status" value="1"/>
</dbReference>
<keyword evidence="7" id="KW-1185">Reference proteome</keyword>
<organism evidence="6 7">
    <name type="scientific">Brevibacillus fluminis</name>
    <dbReference type="NCBI Taxonomy" id="511487"/>
    <lineage>
        <taxon>Bacteria</taxon>
        <taxon>Bacillati</taxon>
        <taxon>Bacillota</taxon>
        <taxon>Bacilli</taxon>
        <taxon>Bacillales</taxon>
        <taxon>Paenibacillaceae</taxon>
        <taxon>Brevibacillus</taxon>
    </lineage>
</organism>
<gene>
    <name evidence="6" type="ORF">EDM56_21735</name>
</gene>
<dbReference type="PROSITE" id="PS50088">
    <property type="entry name" value="ANK_REPEAT"/>
    <property type="match status" value="1"/>
</dbReference>
<dbReference type="Gene3D" id="1.25.40.20">
    <property type="entry name" value="Ankyrin repeat-containing domain"/>
    <property type="match status" value="1"/>
</dbReference>
<dbReference type="InterPro" id="IPR036770">
    <property type="entry name" value="Ankyrin_rpt-contain_sf"/>
</dbReference>
<evidence type="ECO:0000256" key="5">
    <source>
        <dbReference type="SAM" id="Phobius"/>
    </source>
</evidence>
<reference evidence="6 7" key="1">
    <citation type="submission" date="2018-10" db="EMBL/GenBank/DDBJ databases">
        <title>Phylogenomics of Brevibacillus.</title>
        <authorList>
            <person name="Dunlap C."/>
        </authorList>
    </citation>
    <scope>NUCLEOTIDE SEQUENCE [LARGE SCALE GENOMIC DNA]</scope>
    <source>
        <strain evidence="6 7">JCM 15716</strain>
    </source>
</reference>
<dbReference type="PANTHER" id="PTHR24171">
    <property type="entry name" value="ANKYRIN REPEAT DOMAIN-CONTAINING PROTEIN 39-RELATED"/>
    <property type="match status" value="1"/>
</dbReference>
<keyword evidence="1" id="KW-0677">Repeat</keyword>
<dbReference type="Proteomes" id="UP000271031">
    <property type="component" value="Unassembled WGS sequence"/>
</dbReference>
<keyword evidence="2 3" id="KW-0040">ANK repeat</keyword>
<name>A0A3M8D9J9_9BACL</name>
<dbReference type="SMART" id="SM00248">
    <property type="entry name" value="ANK"/>
    <property type="match status" value="4"/>
</dbReference>
<evidence type="ECO:0000313" key="7">
    <source>
        <dbReference type="Proteomes" id="UP000271031"/>
    </source>
</evidence>